<dbReference type="InterPro" id="IPR001138">
    <property type="entry name" value="Zn2Cys6_DnaBD"/>
</dbReference>
<evidence type="ECO:0000313" key="9">
    <source>
        <dbReference type="EMBL" id="RKU46352.1"/>
    </source>
</evidence>
<dbReference type="PANTHER" id="PTHR47338">
    <property type="entry name" value="ZN(II)2CYS6 TRANSCRIPTION FACTOR (EUROFUNG)-RELATED"/>
    <property type="match status" value="1"/>
</dbReference>
<evidence type="ECO:0000256" key="3">
    <source>
        <dbReference type="ARBA" id="ARBA00023015"/>
    </source>
</evidence>
<evidence type="ECO:0000259" key="8">
    <source>
        <dbReference type="PROSITE" id="PS50048"/>
    </source>
</evidence>
<keyword evidence="6" id="KW-0175">Coiled coil</keyword>
<evidence type="ECO:0000256" key="7">
    <source>
        <dbReference type="SAM" id="MobiDB-lite"/>
    </source>
</evidence>
<keyword evidence="4" id="KW-0804">Transcription</keyword>
<accession>A0A420YEJ9</accession>
<sequence>MSAALRHTACKSCRDRKVRCGGEQPACAKCRRANEECVYLPTQRPTRADLTQTVEALQKRLIETEARIQRLAGKERANNAVAIPTTRPSPPFYTAPWPTTADFPGPAFLQCPLPPFAPARGGDAAAHANQATYANLSFQQHDPSSPGSLNNDFLDSLQTNGSPRAAIERNGSVFFGRDEDARNHFTNTNVDMTAPFTFAAFGTESHTQQQHDQGQSNGSAPETANGSSAGSSSSPTL</sequence>
<dbReference type="GO" id="GO:0000981">
    <property type="term" value="F:DNA-binding transcription factor activity, RNA polymerase II-specific"/>
    <property type="evidence" value="ECO:0007669"/>
    <property type="project" value="InterPro"/>
</dbReference>
<name>A0A420YEJ9_9PEZI</name>
<proteinExistence type="predicted"/>
<keyword evidence="5" id="KW-0539">Nucleus</keyword>
<keyword evidence="10" id="KW-1185">Reference proteome</keyword>
<dbReference type="Pfam" id="PF00172">
    <property type="entry name" value="Zn_clus"/>
    <property type="match status" value="1"/>
</dbReference>
<gene>
    <name evidence="9" type="ORF">DL546_001670</name>
</gene>
<reference evidence="9 10" key="1">
    <citation type="submission" date="2018-08" db="EMBL/GenBank/DDBJ databases">
        <title>Draft genome of the lignicolous fungus Coniochaeta pulveracea.</title>
        <authorList>
            <person name="Borstlap C.J."/>
            <person name="De Witt R.N."/>
            <person name="Botha A."/>
            <person name="Volschenk H."/>
        </authorList>
    </citation>
    <scope>NUCLEOTIDE SEQUENCE [LARGE SCALE GENOMIC DNA]</scope>
    <source>
        <strain evidence="9 10">CAB683</strain>
    </source>
</reference>
<dbReference type="PROSITE" id="PS00463">
    <property type="entry name" value="ZN2_CY6_FUNGAL_1"/>
    <property type="match status" value="1"/>
</dbReference>
<feature type="compositionally biased region" description="Low complexity" evidence="7">
    <location>
        <begin position="226"/>
        <end position="237"/>
    </location>
</feature>
<dbReference type="GO" id="GO:0008270">
    <property type="term" value="F:zinc ion binding"/>
    <property type="evidence" value="ECO:0007669"/>
    <property type="project" value="InterPro"/>
</dbReference>
<evidence type="ECO:0000256" key="2">
    <source>
        <dbReference type="ARBA" id="ARBA00022723"/>
    </source>
</evidence>
<dbReference type="PANTHER" id="PTHR47338:SF5">
    <property type="entry name" value="ZN(II)2CYS6 TRANSCRIPTION FACTOR (EUROFUNG)"/>
    <property type="match status" value="1"/>
</dbReference>
<evidence type="ECO:0000256" key="1">
    <source>
        <dbReference type="ARBA" id="ARBA00004123"/>
    </source>
</evidence>
<dbReference type="SUPFAM" id="SSF57701">
    <property type="entry name" value="Zn2/Cys6 DNA-binding domain"/>
    <property type="match status" value="1"/>
</dbReference>
<feature type="region of interest" description="Disordered" evidence="7">
    <location>
        <begin position="199"/>
        <end position="237"/>
    </location>
</feature>
<keyword evidence="2" id="KW-0479">Metal-binding</keyword>
<feature type="compositionally biased region" description="Polar residues" evidence="7">
    <location>
        <begin position="204"/>
        <end position="225"/>
    </location>
</feature>
<protein>
    <recommendedName>
        <fullName evidence="8">Zn(2)-C6 fungal-type domain-containing protein</fullName>
    </recommendedName>
</protein>
<feature type="region of interest" description="Disordered" evidence="7">
    <location>
        <begin position="138"/>
        <end position="171"/>
    </location>
</feature>
<feature type="domain" description="Zn(2)-C6 fungal-type" evidence="8">
    <location>
        <begin position="9"/>
        <end position="39"/>
    </location>
</feature>
<dbReference type="SMART" id="SM00066">
    <property type="entry name" value="GAL4"/>
    <property type="match status" value="1"/>
</dbReference>
<dbReference type="Gene3D" id="4.10.240.10">
    <property type="entry name" value="Zn(2)-C6 fungal-type DNA-binding domain"/>
    <property type="match status" value="1"/>
</dbReference>
<comment type="caution">
    <text evidence="9">The sequence shown here is derived from an EMBL/GenBank/DDBJ whole genome shotgun (WGS) entry which is preliminary data.</text>
</comment>
<evidence type="ECO:0000256" key="6">
    <source>
        <dbReference type="SAM" id="Coils"/>
    </source>
</evidence>
<dbReference type="CDD" id="cd00067">
    <property type="entry name" value="GAL4"/>
    <property type="match status" value="1"/>
</dbReference>
<dbReference type="OrthoDB" id="4356994at2759"/>
<dbReference type="EMBL" id="QVQW01000014">
    <property type="protein sequence ID" value="RKU46352.1"/>
    <property type="molecule type" value="Genomic_DNA"/>
</dbReference>
<comment type="subcellular location">
    <subcellularLocation>
        <location evidence="1">Nucleus</location>
    </subcellularLocation>
</comment>
<dbReference type="InterPro" id="IPR036864">
    <property type="entry name" value="Zn2-C6_fun-type_DNA-bd_sf"/>
</dbReference>
<dbReference type="Proteomes" id="UP000275385">
    <property type="component" value="Unassembled WGS sequence"/>
</dbReference>
<evidence type="ECO:0000256" key="5">
    <source>
        <dbReference type="ARBA" id="ARBA00023242"/>
    </source>
</evidence>
<dbReference type="AlphaFoldDB" id="A0A420YEJ9"/>
<keyword evidence="3" id="KW-0805">Transcription regulation</keyword>
<feature type="coiled-coil region" evidence="6">
    <location>
        <begin position="47"/>
        <end position="74"/>
    </location>
</feature>
<evidence type="ECO:0000313" key="10">
    <source>
        <dbReference type="Proteomes" id="UP000275385"/>
    </source>
</evidence>
<organism evidence="9 10">
    <name type="scientific">Coniochaeta pulveracea</name>
    <dbReference type="NCBI Taxonomy" id="177199"/>
    <lineage>
        <taxon>Eukaryota</taxon>
        <taxon>Fungi</taxon>
        <taxon>Dikarya</taxon>
        <taxon>Ascomycota</taxon>
        <taxon>Pezizomycotina</taxon>
        <taxon>Sordariomycetes</taxon>
        <taxon>Sordariomycetidae</taxon>
        <taxon>Coniochaetales</taxon>
        <taxon>Coniochaetaceae</taxon>
        <taxon>Coniochaeta</taxon>
    </lineage>
</organism>
<dbReference type="PROSITE" id="PS50048">
    <property type="entry name" value="ZN2_CY6_FUNGAL_2"/>
    <property type="match status" value="1"/>
</dbReference>
<feature type="compositionally biased region" description="Polar residues" evidence="7">
    <location>
        <begin position="138"/>
        <end position="162"/>
    </location>
</feature>
<evidence type="ECO:0000256" key="4">
    <source>
        <dbReference type="ARBA" id="ARBA00023163"/>
    </source>
</evidence>
<dbReference type="GO" id="GO:0005634">
    <property type="term" value="C:nucleus"/>
    <property type="evidence" value="ECO:0007669"/>
    <property type="project" value="UniProtKB-SubCell"/>
</dbReference>
<dbReference type="InterPro" id="IPR050815">
    <property type="entry name" value="TF_fung"/>
</dbReference>